<proteinExistence type="predicted"/>
<dbReference type="Proteomes" id="UP000070155">
    <property type="component" value="Unassembled WGS sequence"/>
</dbReference>
<keyword evidence="2" id="KW-1185">Reference proteome</keyword>
<evidence type="ECO:0000313" key="2">
    <source>
        <dbReference type="Proteomes" id="UP000070155"/>
    </source>
</evidence>
<dbReference type="EMBL" id="LHXQ01000011">
    <property type="protein sequence ID" value="KXA95212.1"/>
    <property type="molecule type" value="Genomic_DNA"/>
</dbReference>
<comment type="caution">
    <text evidence="1">The sequence shown here is derived from an EMBL/GenBank/DDBJ whole genome shotgun (WGS) entry which is preliminary data.</text>
</comment>
<accession>A0A133ULV9</accession>
<reference evidence="1 2" key="1">
    <citation type="journal article" date="2016" name="Sci. Rep.">
        <title>Metabolic traits of an uncultured archaeal lineage -MSBL1- from brine pools of the Red Sea.</title>
        <authorList>
            <person name="Mwirichia R."/>
            <person name="Alam I."/>
            <person name="Rashid M."/>
            <person name="Vinu M."/>
            <person name="Ba-Alawi W."/>
            <person name="Anthony Kamau A."/>
            <person name="Kamanda Ngugi D."/>
            <person name="Goker M."/>
            <person name="Klenk H.P."/>
            <person name="Bajic V."/>
            <person name="Stingl U."/>
        </authorList>
    </citation>
    <scope>NUCLEOTIDE SEQUENCE [LARGE SCALE GENOMIC DNA]</scope>
    <source>
        <strain evidence="1">SCGC-AAA259I07</strain>
    </source>
</reference>
<feature type="non-terminal residue" evidence="1">
    <location>
        <position position="1"/>
    </location>
</feature>
<name>A0A133ULV9_9EURY</name>
<gene>
    <name evidence="1" type="ORF">AKJ36_01215</name>
</gene>
<dbReference type="AlphaFoldDB" id="A0A133ULV9"/>
<protein>
    <submittedName>
        <fullName evidence="1">Uncharacterized protein</fullName>
    </submittedName>
</protein>
<evidence type="ECO:0000313" key="1">
    <source>
        <dbReference type="EMBL" id="KXA95212.1"/>
    </source>
</evidence>
<organism evidence="1 2">
    <name type="scientific">candidate division MSBL1 archaeon SCGC-AAA259I07</name>
    <dbReference type="NCBI Taxonomy" id="1698266"/>
    <lineage>
        <taxon>Archaea</taxon>
        <taxon>Methanobacteriati</taxon>
        <taxon>Methanobacteriota</taxon>
        <taxon>candidate division MSBL1</taxon>
    </lineage>
</organism>
<sequence>SLSERGEELVGELEEKKREHTESLLSMLRTFKTIFEEGDIDLLIKSIERRREGKGPRLSELQRIHHLLLTSDAEGKEKEVREELRVTFENLEEILEG</sequence>